<evidence type="ECO:0000259" key="2">
    <source>
        <dbReference type="Pfam" id="PF00587"/>
    </source>
</evidence>
<proteinExistence type="predicted"/>
<organism evidence="3 4">
    <name type="scientific">Cirrhinus mrigala</name>
    <name type="common">Mrigala</name>
    <dbReference type="NCBI Taxonomy" id="683832"/>
    <lineage>
        <taxon>Eukaryota</taxon>
        <taxon>Metazoa</taxon>
        <taxon>Chordata</taxon>
        <taxon>Craniata</taxon>
        <taxon>Vertebrata</taxon>
        <taxon>Euteleostomi</taxon>
        <taxon>Actinopterygii</taxon>
        <taxon>Neopterygii</taxon>
        <taxon>Teleostei</taxon>
        <taxon>Ostariophysi</taxon>
        <taxon>Cypriniformes</taxon>
        <taxon>Cyprinidae</taxon>
        <taxon>Labeoninae</taxon>
        <taxon>Labeonini</taxon>
        <taxon>Cirrhinus</taxon>
    </lineage>
</organism>
<gene>
    <name evidence="3" type="ORF">M9458_033610</name>
</gene>
<protein>
    <recommendedName>
        <fullName evidence="2">Aminoacyl-tRNA synthetase class II (G/ P/ S/T) domain-containing protein</fullName>
    </recommendedName>
</protein>
<reference evidence="3 4" key="1">
    <citation type="submission" date="2024-05" db="EMBL/GenBank/DDBJ databases">
        <title>Genome sequencing and assembly of Indian major carp, Cirrhinus mrigala (Hamilton, 1822).</title>
        <authorList>
            <person name="Mohindra V."/>
            <person name="Chowdhury L.M."/>
            <person name="Lal K."/>
            <person name="Jena J.K."/>
        </authorList>
    </citation>
    <scope>NUCLEOTIDE SEQUENCE [LARGE SCALE GENOMIC DNA]</scope>
    <source>
        <strain evidence="3">CM1030</strain>
        <tissue evidence="3">Blood</tissue>
    </source>
</reference>
<dbReference type="EMBL" id="JAMKFB020000016">
    <property type="protein sequence ID" value="KAL0173299.1"/>
    <property type="molecule type" value="Genomic_DNA"/>
</dbReference>
<dbReference type="PANTHER" id="PTHR11451:SF42">
    <property type="entry name" value="THREONINE--TRNA LIGASE"/>
    <property type="match status" value="1"/>
</dbReference>
<dbReference type="SUPFAM" id="SSF55681">
    <property type="entry name" value="Class II aaRS and biotin synthetases"/>
    <property type="match status" value="1"/>
</dbReference>
<keyword evidence="1" id="KW-0648">Protein biosynthesis</keyword>
<keyword evidence="4" id="KW-1185">Reference proteome</keyword>
<comment type="caution">
    <text evidence="3">The sequence shown here is derived from an EMBL/GenBank/DDBJ whole genome shotgun (WGS) entry which is preliminary data.</text>
</comment>
<accession>A0ABD0PGV3</accession>
<dbReference type="Proteomes" id="UP001529510">
    <property type="component" value="Unassembled WGS sequence"/>
</dbReference>
<feature type="non-terminal residue" evidence="3">
    <location>
        <position position="1"/>
    </location>
</feature>
<dbReference type="GO" id="GO:0006412">
    <property type="term" value="P:translation"/>
    <property type="evidence" value="ECO:0007669"/>
    <property type="project" value="UniProtKB-KW"/>
</dbReference>
<dbReference type="Gene3D" id="3.30.930.10">
    <property type="entry name" value="Bira Bifunctional Protein, Domain 2"/>
    <property type="match status" value="1"/>
</dbReference>
<dbReference type="InterPro" id="IPR045864">
    <property type="entry name" value="aa-tRNA-synth_II/BPL/LPL"/>
</dbReference>
<dbReference type="Pfam" id="PF00587">
    <property type="entry name" value="tRNA-synt_2b"/>
    <property type="match status" value="1"/>
</dbReference>
<dbReference type="AlphaFoldDB" id="A0ABD0PGV3"/>
<feature type="non-terminal residue" evidence="3">
    <location>
        <position position="54"/>
    </location>
</feature>
<evidence type="ECO:0000313" key="3">
    <source>
        <dbReference type="EMBL" id="KAL0173299.1"/>
    </source>
</evidence>
<feature type="domain" description="Aminoacyl-tRNA synthetase class II (G/ P/ S/T)" evidence="2">
    <location>
        <begin position="3"/>
        <end position="54"/>
    </location>
</feature>
<sequence length="54" mass="6427">VMYEQRLRSWRELPIRWADFGALHRNEHSGALGGLTRVRRFCQDDAHIFCTPEQ</sequence>
<name>A0ABD0PGV3_CIRMR</name>
<dbReference type="PANTHER" id="PTHR11451">
    <property type="entry name" value="THREONINE-TRNA LIGASE"/>
    <property type="match status" value="1"/>
</dbReference>
<dbReference type="InterPro" id="IPR002314">
    <property type="entry name" value="aa-tRNA-synt_IIb"/>
</dbReference>
<evidence type="ECO:0000313" key="4">
    <source>
        <dbReference type="Proteomes" id="UP001529510"/>
    </source>
</evidence>
<evidence type="ECO:0000256" key="1">
    <source>
        <dbReference type="ARBA" id="ARBA00022917"/>
    </source>
</evidence>